<protein>
    <submittedName>
        <fullName evidence="4">Uncharacterized protein</fullName>
    </submittedName>
</protein>
<evidence type="ECO:0000313" key="4">
    <source>
        <dbReference type="EMBL" id="CAE0784726.1"/>
    </source>
</evidence>
<evidence type="ECO:0000256" key="2">
    <source>
        <dbReference type="ARBA" id="ARBA00022803"/>
    </source>
</evidence>
<organism evidence="4">
    <name type="scientific">Chrysotila carterae</name>
    <name type="common">Marine alga</name>
    <name type="synonym">Syracosphaera carterae</name>
    <dbReference type="NCBI Taxonomy" id="13221"/>
    <lineage>
        <taxon>Eukaryota</taxon>
        <taxon>Haptista</taxon>
        <taxon>Haptophyta</taxon>
        <taxon>Prymnesiophyceae</taxon>
        <taxon>Isochrysidales</taxon>
        <taxon>Isochrysidaceae</taxon>
        <taxon>Chrysotila</taxon>
    </lineage>
</organism>
<dbReference type="Pfam" id="PF00515">
    <property type="entry name" value="TPR_1"/>
    <property type="match status" value="1"/>
</dbReference>
<keyword evidence="1" id="KW-0677">Repeat</keyword>
<sequence length="213" mass="22801">MSTSEAENLRMQGNTAIQKGDASTAATLYTEALQLEPDNHLLLSNRSLALLRLGKDEEACADARRCVCVCPEWPKGHSRLGAALYSLGKHAEAVKAYEAALALSPDDTGVKAALEDAKQAAARSSIEAQLRPAVLDFAARKQAASALLSAGKFAEAAKEYEGALRAMDELLGKLPERDANPMRDAIGKLREQMYKELVAAKSRKGTQTDTSKA</sequence>
<dbReference type="PANTHER" id="PTHR22904:SF523">
    <property type="entry name" value="STRESS-INDUCED-PHOSPHOPROTEIN 1"/>
    <property type="match status" value="1"/>
</dbReference>
<dbReference type="Pfam" id="PF13432">
    <property type="entry name" value="TPR_16"/>
    <property type="match status" value="1"/>
</dbReference>
<dbReference type="SMART" id="SM00028">
    <property type="entry name" value="TPR"/>
    <property type="match status" value="4"/>
</dbReference>
<dbReference type="PANTHER" id="PTHR22904">
    <property type="entry name" value="TPR REPEAT CONTAINING PROTEIN"/>
    <property type="match status" value="1"/>
</dbReference>
<feature type="repeat" description="TPR" evidence="3">
    <location>
        <begin position="6"/>
        <end position="39"/>
    </location>
</feature>
<name>A0A7S4FBC6_CHRCT</name>
<dbReference type="InterPro" id="IPR019734">
    <property type="entry name" value="TPR_rpt"/>
</dbReference>
<dbReference type="Gene3D" id="1.25.40.10">
    <property type="entry name" value="Tetratricopeptide repeat domain"/>
    <property type="match status" value="1"/>
</dbReference>
<evidence type="ECO:0000256" key="1">
    <source>
        <dbReference type="ARBA" id="ARBA00022737"/>
    </source>
</evidence>
<proteinExistence type="predicted"/>
<dbReference type="PROSITE" id="PS50005">
    <property type="entry name" value="TPR"/>
    <property type="match status" value="2"/>
</dbReference>
<accession>A0A7S4FBC6</accession>
<keyword evidence="2 3" id="KW-0802">TPR repeat</keyword>
<evidence type="ECO:0000256" key="3">
    <source>
        <dbReference type="PROSITE-ProRule" id="PRU00339"/>
    </source>
</evidence>
<dbReference type="EMBL" id="HBIZ01059867">
    <property type="protein sequence ID" value="CAE0784726.1"/>
    <property type="molecule type" value="Transcribed_RNA"/>
</dbReference>
<dbReference type="PROSITE" id="PS50293">
    <property type="entry name" value="TPR_REGION"/>
    <property type="match status" value="1"/>
</dbReference>
<dbReference type="SUPFAM" id="SSF48452">
    <property type="entry name" value="TPR-like"/>
    <property type="match status" value="1"/>
</dbReference>
<dbReference type="AlphaFoldDB" id="A0A7S4FBC6"/>
<gene>
    <name evidence="4" type="ORF">PCAR00345_LOCUS37433</name>
</gene>
<dbReference type="GO" id="GO:0051879">
    <property type="term" value="F:Hsp90 protein binding"/>
    <property type="evidence" value="ECO:0007669"/>
    <property type="project" value="TreeGrafter"/>
</dbReference>
<dbReference type="InterPro" id="IPR011990">
    <property type="entry name" value="TPR-like_helical_dom_sf"/>
</dbReference>
<feature type="repeat" description="TPR" evidence="3">
    <location>
        <begin position="74"/>
        <end position="107"/>
    </location>
</feature>
<reference evidence="4" key="1">
    <citation type="submission" date="2021-01" db="EMBL/GenBank/DDBJ databases">
        <authorList>
            <person name="Corre E."/>
            <person name="Pelletier E."/>
            <person name="Niang G."/>
            <person name="Scheremetjew M."/>
            <person name="Finn R."/>
            <person name="Kale V."/>
            <person name="Holt S."/>
            <person name="Cochrane G."/>
            <person name="Meng A."/>
            <person name="Brown T."/>
            <person name="Cohen L."/>
        </authorList>
    </citation>
    <scope>NUCLEOTIDE SEQUENCE</scope>
    <source>
        <strain evidence="4">CCMP645</strain>
    </source>
</reference>